<dbReference type="Pfam" id="PF13472">
    <property type="entry name" value="Lipase_GDSL_2"/>
    <property type="match status" value="1"/>
</dbReference>
<protein>
    <submittedName>
        <fullName evidence="2">Lysophospholipase L1</fullName>
    </submittedName>
</protein>
<dbReference type="EMBL" id="FXAE01000005">
    <property type="protein sequence ID" value="SMF02018.1"/>
    <property type="molecule type" value="Genomic_DNA"/>
</dbReference>
<dbReference type="SUPFAM" id="SSF52266">
    <property type="entry name" value="SGNH hydrolase"/>
    <property type="match status" value="1"/>
</dbReference>
<dbReference type="Proteomes" id="UP000192939">
    <property type="component" value="Unassembled WGS sequence"/>
</dbReference>
<organism evidence="2 3">
    <name type="scientific">Paenibacillus barengoltzii J12</name>
    <dbReference type="NCBI Taxonomy" id="935846"/>
    <lineage>
        <taxon>Bacteria</taxon>
        <taxon>Bacillati</taxon>
        <taxon>Bacillota</taxon>
        <taxon>Bacilli</taxon>
        <taxon>Bacillales</taxon>
        <taxon>Paenibacillaceae</taxon>
        <taxon>Paenibacillus</taxon>
    </lineage>
</organism>
<evidence type="ECO:0000313" key="3">
    <source>
        <dbReference type="Proteomes" id="UP000192939"/>
    </source>
</evidence>
<dbReference type="RefSeq" id="WP_028539039.1">
    <property type="nucleotide sequence ID" value="NZ_FXAE01000005.1"/>
</dbReference>
<dbReference type="PANTHER" id="PTHR43784:SF2">
    <property type="entry name" value="GDSL-LIKE LIPASE_ACYLHYDROLASE, PUTATIVE (AFU_ORTHOLOGUE AFUA_2G00820)-RELATED"/>
    <property type="match status" value="1"/>
</dbReference>
<sequence length="392" mass="43251">MIDQYASATVVSTACNYIMERPDKFTHTYRTYIKLRENGAQELRFWHSNAIDSTWDTGSVARGGEYGGQWRIEAAYVGDGGLEPQGSVVPGSQVRVTFDGGNEVKAVAPGELFWSDPVKIDLPEGHLLAFTWTISTESGGKTVPYNTEQMLVMAFDAPGACADQAAADGFVQSENLLVMPALIASAKPVQQRLIFLGDSITQGVRTRRDGYEYWAARIADGLGNDYAVWNLGSGWARAYDAAADRAWLNKVKLGQAPGTNTQIILALGVNDIDIGARTSEELLADLTTIVSLLRQNDPTTEIILFTVPPFNFSEEREQVWRRVNDHIRSASLPGVDRVFDMAVHLSQPAPQDHRLRPEFMSSEYDPHPNGAAGKVVADAFLAWYFSDDERER</sequence>
<comment type="caution">
    <text evidence="2">The sequence shown here is derived from an EMBL/GenBank/DDBJ whole genome shotgun (WGS) entry which is preliminary data.</text>
</comment>
<evidence type="ECO:0000313" key="2">
    <source>
        <dbReference type="EMBL" id="SMF02018.1"/>
    </source>
</evidence>
<reference evidence="2 3" key="1">
    <citation type="submission" date="2017-04" db="EMBL/GenBank/DDBJ databases">
        <authorList>
            <person name="Varghese N."/>
            <person name="Submissions S."/>
        </authorList>
    </citation>
    <scope>NUCLEOTIDE SEQUENCE [LARGE SCALE GENOMIC DNA]</scope>
    <source>
        <strain evidence="2 3">J12</strain>
    </source>
</reference>
<dbReference type="Gene3D" id="3.40.50.1110">
    <property type="entry name" value="SGNH hydrolase"/>
    <property type="match status" value="1"/>
</dbReference>
<keyword evidence="3" id="KW-1185">Reference proteome</keyword>
<evidence type="ECO:0000259" key="1">
    <source>
        <dbReference type="Pfam" id="PF13472"/>
    </source>
</evidence>
<gene>
    <name evidence="2" type="ORF">SAMN02744124_00870</name>
</gene>
<proteinExistence type="predicted"/>
<dbReference type="InterPro" id="IPR036514">
    <property type="entry name" value="SGNH_hydro_sf"/>
</dbReference>
<dbReference type="CDD" id="cd00229">
    <property type="entry name" value="SGNH_hydrolase"/>
    <property type="match status" value="1"/>
</dbReference>
<dbReference type="InterPro" id="IPR053140">
    <property type="entry name" value="GDSL_Rv0518-like"/>
</dbReference>
<name>A0ABY1LWU9_9BACL</name>
<dbReference type="PANTHER" id="PTHR43784">
    <property type="entry name" value="GDSL-LIKE LIPASE/ACYLHYDROLASE, PUTATIVE (AFU_ORTHOLOGUE AFUA_2G00820)-RELATED"/>
    <property type="match status" value="1"/>
</dbReference>
<accession>A0ABY1LWU9</accession>
<dbReference type="InterPro" id="IPR013830">
    <property type="entry name" value="SGNH_hydro"/>
</dbReference>
<feature type="domain" description="SGNH hydrolase-type esterase" evidence="1">
    <location>
        <begin position="195"/>
        <end position="371"/>
    </location>
</feature>